<accession>A0AAD3S9C0</accession>
<organism evidence="1 2">
    <name type="scientific">Nepenthes gracilis</name>
    <name type="common">Slender pitcher plant</name>
    <dbReference type="NCBI Taxonomy" id="150966"/>
    <lineage>
        <taxon>Eukaryota</taxon>
        <taxon>Viridiplantae</taxon>
        <taxon>Streptophyta</taxon>
        <taxon>Embryophyta</taxon>
        <taxon>Tracheophyta</taxon>
        <taxon>Spermatophyta</taxon>
        <taxon>Magnoliopsida</taxon>
        <taxon>eudicotyledons</taxon>
        <taxon>Gunneridae</taxon>
        <taxon>Pentapetalae</taxon>
        <taxon>Caryophyllales</taxon>
        <taxon>Nepenthaceae</taxon>
        <taxon>Nepenthes</taxon>
    </lineage>
</organism>
<evidence type="ECO:0000313" key="2">
    <source>
        <dbReference type="Proteomes" id="UP001279734"/>
    </source>
</evidence>
<comment type="caution">
    <text evidence="1">The sequence shown here is derived from an EMBL/GenBank/DDBJ whole genome shotgun (WGS) entry which is preliminary data.</text>
</comment>
<keyword evidence="2" id="KW-1185">Reference proteome</keyword>
<dbReference type="EMBL" id="BSYO01000006">
    <property type="protein sequence ID" value="GMH06624.1"/>
    <property type="molecule type" value="Genomic_DNA"/>
</dbReference>
<sequence>MSYNYKKVSARCHGFRLNRRRFSIQRLRAKKWRSSYRLLKNGIATGSRRICSSRNRIKTRKSSSMISLSNAERPSNCRLRSLGRTNSFYSEAIEDCLDFIKRSTLSGDRPSLD</sequence>
<dbReference type="Proteomes" id="UP001279734">
    <property type="component" value="Unassembled WGS sequence"/>
</dbReference>
<protein>
    <submittedName>
        <fullName evidence="1">Uncharacterized protein</fullName>
    </submittedName>
</protein>
<name>A0AAD3S9C0_NEPGR</name>
<dbReference type="PANTHER" id="PTHR34996">
    <property type="entry name" value="OS06G0327400 PROTEIN"/>
    <property type="match status" value="1"/>
</dbReference>
<dbReference type="PANTHER" id="PTHR34996:SF3">
    <property type="entry name" value="OS06G0327400 PROTEIN"/>
    <property type="match status" value="1"/>
</dbReference>
<evidence type="ECO:0000313" key="1">
    <source>
        <dbReference type="EMBL" id="GMH06624.1"/>
    </source>
</evidence>
<dbReference type="AlphaFoldDB" id="A0AAD3S9C0"/>
<gene>
    <name evidence="1" type="ORF">Nepgr_008464</name>
</gene>
<reference evidence="1" key="1">
    <citation type="submission" date="2023-05" db="EMBL/GenBank/DDBJ databases">
        <title>Nepenthes gracilis genome sequencing.</title>
        <authorList>
            <person name="Fukushima K."/>
        </authorList>
    </citation>
    <scope>NUCLEOTIDE SEQUENCE</scope>
    <source>
        <strain evidence="1">SING2019-196</strain>
    </source>
</reference>
<proteinExistence type="predicted"/>